<name>A0A9X0CSU7_9CNID</name>
<dbReference type="Proteomes" id="UP001163046">
    <property type="component" value="Unassembled WGS sequence"/>
</dbReference>
<comment type="caution">
    <text evidence="2">The sequence shown here is derived from an EMBL/GenBank/DDBJ whole genome shotgun (WGS) entry which is preliminary data.</text>
</comment>
<dbReference type="GO" id="GO:0140664">
    <property type="term" value="F:ATP-dependent DNA damage sensor activity"/>
    <property type="evidence" value="ECO:0007669"/>
    <property type="project" value="InterPro"/>
</dbReference>
<protein>
    <submittedName>
        <fullName evidence="2">MutS protein 1</fullName>
    </submittedName>
</protein>
<dbReference type="SMART" id="SM00533">
    <property type="entry name" value="MUTSd"/>
    <property type="match status" value="1"/>
</dbReference>
<accession>A0A9X0CSU7</accession>
<dbReference type="GO" id="GO:0006298">
    <property type="term" value="P:mismatch repair"/>
    <property type="evidence" value="ECO:0007669"/>
    <property type="project" value="InterPro"/>
</dbReference>
<dbReference type="GO" id="GO:0005524">
    <property type="term" value="F:ATP binding"/>
    <property type="evidence" value="ECO:0007669"/>
    <property type="project" value="InterPro"/>
</dbReference>
<sequence length="288" mass="31992">MDSSREASTQLLESSQFSSLEMVAGAALLKFVSYTQRSVAPLVSQPSKFSPQTHMAIDSNTRRTLELTNPLMGADKKATLFGVMNNTSTASGQRLLYSRLCAPSAEVDVIQKRLDSVEFFYMNRPLAEELQKTLKSCPDIERKMQRVATRAASLSDLRSIHSAIVLYKNIISLLYDTYFNGDLHTIDELLMKDFSLLDGLYKELDTAVGQLVSDYSVMEGYSNTVDEISDKLNNNTREVDELKHLYRYLLVGHVFGGVHVFMGRTGSKSCSYGKASPPRLKAACALIG</sequence>
<dbReference type="PANTHER" id="PTHR11361:SF34">
    <property type="entry name" value="DNA MISMATCH REPAIR PROTEIN MSH1, MITOCHONDRIAL"/>
    <property type="match status" value="1"/>
</dbReference>
<evidence type="ECO:0000313" key="3">
    <source>
        <dbReference type="Proteomes" id="UP001163046"/>
    </source>
</evidence>
<dbReference type="OrthoDB" id="10252754at2759"/>
<dbReference type="SUPFAM" id="SSF53150">
    <property type="entry name" value="DNA repair protein MutS, domain II"/>
    <property type="match status" value="1"/>
</dbReference>
<dbReference type="GO" id="GO:0030983">
    <property type="term" value="F:mismatched DNA binding"/>
    <property type="evidence" value="ECO:0007669"/>
    <property type="project" value="InterPro"/>
</dbReference>
<dbReference type="EMBL" id="MU826833">
    <property type="protein sequence ID" value="KAJ7372928.1"/>
    <property type="molecule type" value="Genomic_DNA"/>
</dbReference>
<proteinExistence type="predicted"/>
<organism evidence="2 3">
    <name type="scientific">Desmophyllum pertusum</name>
    <dbReference type="NCBI Taxonomy" id="174260"/>
    <lineage>
        <taxon>Eukaryota</taxon>
        <taxon>Metazoa</taxon>
        <taxon>Cnidaria</taxon>
        <taxon>Anthozoa</taxon>
        <taxon>Hexacorallia</taxon>
        <taxon>Scleractinia</taxon>
        <taxon>Caryophylliina</taxon>
        <taxon>Caryophylliidae</taxon>
        <taxon>Desmophyllum</taxon>
    </lineage>
</organism>
<dbReference type="InterPro" id="IPR045076">
    <property type="entry name" value="MutS"/>
</dbReference>
<evidence type="ECO:0000259" key="1">
    <source>
        <dbReference type="SMART" id="SM00533"/>
    </source>
</evidence>
<dbReference type="GO" id="GO:0005739">
    <property type="term" value="C:mitochondrion"/>
    <property type="evidence" value="ECO:0007669"/>
    <property type="project" value="TreeGrafter"/>
</dbReference>
<dbReference type="GO" id="GO:0005634">
    <property type="term" value="C:nucleus"/>
    <property type="evidence" value="ECO:0007669"/>
    <property type="project" value="TreeGrafter"/>
</dbReference>
<dbReference type="Gene3D" id="1.10.1420.10">
    <property type="match status" value="1"/>
</dbReference>
<dbReference type="InterPro" id="IPR036187">
    <property type="entry name" value="DNA_mismatch_repair_MutS_sf"/>
</dbReference>
<reference evidence="2" key="1">
    <citation type="submission" date="2023-01" db="EMBL/GenBank/DDBJ databases">
        <title>Genome assembly of the deep-sea coral Lophelia pertusa.</title>
        <authorList>
            <person name="Herrera S."/>
            <person name="Cordes E."/>
        </authorList>
    </citation>
    <scope>NUCLEOTIDE SEQUENCE</scope>
    <source>
        <strain evidence="2">USNM1676648</strain>
        <tissue evidence="2">Polyp</tissue>
    </source>
</reference>
<dbReference type="InterPro" id="IPR036678">
    <property type="entry name" value="MutS_con_dom_sf"/>
</dbReference>
<dbReference type="Pfam" id="PF05192">
    <property type="entry name" value="MutS_III"/>
    <property type="match status" value="1"/>
</dbReference>
<feature type="domain" description="DNA mismatch repair protein MutS core" evidence="1">
    <location>
        <begin position="75"/>
        <end position="286"/>
    </location>
</feature>
<evidence type="ECO:0000313" key="2">
    <source>
        <dbReference type="EMBL" id="KAJ7372928.1"/>
    </source>
</evidence>
<dbReference type="InterPro" id="IPR007696">
    <property type="entry name" value="DNA_mismatch_repair_MutS_core"/>
</dbReference>
<dbReference type="AlphaFoldDB" id="A0A9X0CSU7"/>
<keyword evidence="3" id="KW-1185">Reference proteome</keyword>
<gene>
    <name evidence="2" type="primary">msh1_1</name>
    <name evidence="2" type="ORF">OS493_015383</name>
</gene>
<dbReference type="GO" id="GO:0043504">
    <property type="term" value="P:mitochondrial DNA repair"/>
    <property type="evidence" value="ECO:0007669"/>
    <property type="project" value="TreeGrafter"/>
</dbReference>
<dbReference type="SUPFAM" id="SSF48334">
    <property type="entry name" value="DNA repair protein MutS, domain III"/>
    <property type="match status" value="1"/>
</dbReference>
<dbReference type="PANTHER" id="PTHR11361">
    <property type="entry name" value="DNA MISMATCH REPAIR PROTEIN MUTS FAMILY MEMBER"/>
    <property type="match status" value="1"/>
</dbReference>